<gene>
    <name evidence="8" type="ORF">PACILC2_46060</name>
</gene>
<dbReference type="Pfam" id="PF14501">
    <property type="entry name" value="HATPase_c_5"/>
    <property type="match status" value="1"/>
</dbReference>
<evidence type="ECO:0000256" key="3">
    <source>
        <dbReference type="ARBA" id="ARBA00022777"/>
    </source>
</evidence>
<keyword evidence="5" id="KW-0902">Two-component regulatory system</keyword>
<dbReference type="InterPro" id="IPR036890">
    <property type="entry name" value="HATPase_C_sf"/>
</dbReference>
<keyword evidence="3 8" id="KW-0418">Kinase</keyword>
<dbReference type="PANTHER" id="PTHR40448:SF1">
    <property type="entry name" value="TWO-COMPONENT SENSOR HISTIDINE KINASE"/>
    <property type="match status" value="1"/>
</dbReference>
<comment type="caution">
    <text evidence="8">The sequence shown here is derived from an EMBL/GenBank/DDBJ whole genome shotgun (WGS) entry which is preliminary data.</text>
</comment>
<dbReference type="SMART" id="SM00387">
    <property type="entry name" value="HATPase_c"/>
    <property type="match status" value="1"/>
</dbReference>
<feature type="transmembrane region" description="Helical" evidence="6">
    <location>
        <begin position="39"/>
        <end position="59"/>
    </location>
</feature>
<name>A0ABQ4NCT9_9BACL</name>
<keyword evidence="2" id="KW-0547">Nucleotide-binding</keyword>
<organism evidence="8 9">
    <name type="scientific">Paenibacillus cisolokensis</name>
    <dbReference type="NCBI Taxonomy" id="1658519"/>
    <lineage>
        <taxon>Bacteria</taxon>
        <taxon>Bacillati</taxon>
        <taxon>Bacillota</taxon>
        <taxon>Bacilli</taxon>
        <taxon>Bacillales</taxon>
        <taxon>Paenibacillaceae</taxon>
        <taxon>Paenibacillus</taxon>
    </lineage>
</organism>
<dbReference type="InterPro" id="IPR039506">
    <property type="entry name" value="SPOB_a"/>
</dbReference>
<dbReference type="Pfam" id="PF14689">
    <property type="entry name" value="SPOB_a"/>
    <property type="match status" value="1"/>
</dbReference>
<dbReference type="Gene3D" id="3.30.565.10">
    <property type="entry name" value="Histidine kinase-like ATPase, C-terminal domain"/>
    <property type="match status" value="1"/>
</dbReference>
<keyword evidence="1" id="KW-0808">Transferase</keyword>
<dbReference type="Proteomes" id="UP000680304">
    <property type="component" value="Unassembled WGS sequence"/>
</dbReference>
<proteinExistence type="predicted"/>
<feature type="transmembrane region" description="Helical" evidence="6">
    <location>
        <begin position="12"/>
        <end position="33"/>
    </location>
</feature>
<dbReference type="InterPro" id="IPR003594">
    <property type="entry name" value="HATPase_dom"/>
</dbReference>
<dbReference type="GO" id="GO:0016301">
    <property type="term" value="F:kinase activity"/>
    <property type="evidence" value="ECO:0007669"/>
    <property type="project" value="UniProtKB-KW"/>
</dbReference>
<keyword evidence="4" id="KW-0067">ATP-binding</keyword>
<evidence type="ECO:0000256" key="2">
    <source>
        <dbReference type="ARBA" id="ARBA00022741"/>
    </source>
</evidence>
<evidence type="ECO:0000256" key="1">
    <source>
        <dbReference type="ARBA" id="ARBA00022679"/>
    </source>
</evidence>
<evidence type="ECO:0000313" key="8">
    <source>
        <dbReference type="EMBL" id="GIQ66038.1"/>
    </source>
</evidence>
<evidence type="ECO:0000256" key="5">
    <source>
        <dbReference type="ARBA" id="ARBA00023012"/>
    </source>
</evidence>
<evidence type="ECO:0000259" key="7">
    <source>
        <dbReference type="PROSITE" id="PS50109"/>
    </source>
</evidence>
<protein>
    <submittedName>
        <fullName evidence="8">Signal transduction histidine kinase</fullName>
    </submittedName>
</protein>
<keyword evidence="6" id="KW-0812">Transmembrane</keyword>
<dbReference type="PROSITE" id="PS50109">
    <property type="entry name" value="HIS_KIN"/>
    <property type="match status" value="1"/>
</dbReference>
<keyword evidence="9" id="KW-1185">Reference proteome</keyword>
<dbReference type="InterPro" id="IPR032834">
    <property type="entry name" value="NatK-like_C"/>
</dbReference>
<dbReference type="InterPro" id="IPR005467">
    <property type="entry name" value="His_kinase_dom"/>
</dbReference>
<dbReference type="SUPFAM" id="SSF55874">
    <property type="entry name" value="ATPase domain of HSP90 chaperone/DNA topoisomerase II/histidine kinase"/>
    <property type="match status" value="1"/>
</dbReference>
<dbReference type="Gene3D" id="1.10.287.130">
    <property type="match status" value="1"/>
</dbReference>
<dbReference type="RefSeq" id="WP_213530598.1">
    <property type="nucleotide sequence ID" value="NZ_BOVJ01000164.1"/>
</dbReference>
<reference evidence="8 9" key="1">
    <citation type="submission" date="2021-04" db="EMBL/GenBank/DDBJ databases">
        <title>Draft genome sequence of Paenibacillus cisolokensis, LC2-13A.</title>
        <authorList>
            <person name="Uke A."/>
            <person name="Chhe C."/>
            <person name="Baramee S."/>
            <person name="Kosugi A."/>
        </authorList>
    </citation>
    <scope>NUCLEOTIDE SEQUENCE [LARGE SCALE GENOMIC DNA]</scope>
    <source>
        <strain evidence="8 9">LC2-13A</strain>
    </source>
</reference>
<dbReference type="CDD" id="cd16935">
    <property type="entry name" value="HATPase_AgrC-ComD-like"/>
    <property type="match status" value="1"/>
</dbReference>
<evidence type="ECO:0000256" key="4">
    <source>
        <dbReference type="ARBA" id="ARBA00022840"/>
    </source>
</evidence>
<keyword evidence="6" id="KW-0472">Membrane</keyword>
<keyword evidence="6" id="KW-1133">Transmembrane helix</keyword>
<feature type="domain" description="Histidine kinase" evidence="7">
    <location>
        <begin position="177"/>
        <end position="282"/>
    </location>
</feature>
<evidence type="ECO:0000256" key="6">
    <source>
        <dbReference type="SAM" id="Phobius"/>
    </source>
</evidence>
<dbReference type="EMBL" id="BOVJ01000164">
    <property type="protein sequence ID" value="GIQ66038.1"/>
    <property type="molecule type" value="Genomic_DNA"/>
</dbReference>
<accession>A0ABQ4NCT9</accession>
<dbReference type="PANTHER" id="PTHR40448">
    <property type="entry name" value="TWO-COMPONENT SENSOR HISTIDINE KINASE"/>
    <property type="match status" value="1"/>
</dbReference>
<sequence length="286" mass="32475">MILEFKPKMFFGFLLSIAVQLALFSLLFIFSFIEVRQQLAMAIMYLCLASVAVVMFLALRLTAKMREDAIFATQSAYVGDLIRMVTTVRGQRHDFANHLQVIHAMAKRGHLEALLAYIMELAEDIRVWDDVASDLPSPAISALIQAKAAIAAERGIRFECRYTDSKSAYESMKSIDFVRIVGNLLDNAFDEVMKLPDDARHVRLRLSKEDAKLVIEVSNRCFFFNEEMRKHLFVPGYTTKKGNHAGLGLSIVADRVKHYKGRLNVTFEEGYLHFTATVPLRQPVFS</sequence>
<evidence type="ECO:0000313" key="9">
    <source>
        <dbReference type="Proteomes" id="UP000680304"/>
    </source>
</evidence>